<dbReference type="Proteomes" id="UP000251485">
    <property type="component" value="Unassembled WGS sequence"/>
</dbReference>
<dbReference type="AlphaFoldDB" id="A0A2X2C9Z2"/>
<organism evidence="1 2">
    <name type="scientific">Proteus mirabilis</name>
    <dbReference type="NCBI Taxonomy" id="584"/>
    <lineage>
        <taxon>Bacteria</taxon>
        <taxon>Pseudomonadati</taxon>
        <taxon>Pseudomonadota</taxon>
        <taxon>Gammaproteobacteria</taxon>
        <taxon>Enterobacterales</taxon>
        <taxon>Morganellaceae</taxon>
        <taxon>Proteus</taxon>
    </lineage>
</organism>
<protein>
    <submittedName>
        <fullName evidence="1">Protein of uncharacterized function (DUF2857)</fullName>
    </submittedName>
</protein>
<evidence type="ECO:0000313" key="2">
    <source>
        <dbReference type="Proteomes" id="UP000251485"/>
    </source>
</evidence>
<reference evidence="1 2" key="1">
    <citation type="submission" date="2018-06" db="EMBL/GenBank/DDBJ databases">
        <authorList>
            <consortium name="Pathogen Informatics"/>
            <person name="Doyle S."/>
        </authorList>
    </citation>
    <scope>NUCLEOTIDE SEQUENCE [LARGE SCALE GENOMIC DNA]</scope>
    <source>
        <strain evidence="1 2">NCTC10975</strain>
    </source>
</reference>
<evidence type="ECO:0000313" key="1">
    <source>
        <dbReference type="EMBL" id="SPZ04198.1"/>
    </source>
</evidence>
<name>A0A2X2C9Z2_PROMI</name>
<sequence>MIPSLNYAVLTDALRALKEDNIHHRESLGLTFDEMNTLRTTLVL</sequence>
<accession>A0A2X2C9Z2</accession>
<proteinExistence type="predicted"/>
<dbReference type="EMBL" id="UAUE01000039">
    <property type="protein sequence ID" value="SPZ04198.1"/>
    <property type="molecule type" value="Genomic_DNA"/>
</dbReference>
<gene>
    <name evidence="1" type="ORF">NCTC10975_05233</name>
</gene>